<sequence>MEGLGEAFPLSEVVNDALKLGDSDFVAIVNPVVELWNHIQVRVSERADFVVEGQLLGLARVVVILAETFASKASTTSSIMKQIHWEHLLNLFPLDVIERVRVVYRADVRFIMELEHIWEYVSAGGVEIGFSASPKGLKIVLYLLIRIPDQYRQKAQQCGFAIEKRTKKKTPTEVNRRKRINI</sequence>
<accession>A0A498HR29</accession>
<dbReference type="EMBL" id="RDQH01000341">
    <property type="protein sequence ID" value="RXH73299.1"/>
    <property type="molecule type" value="Genomic_DNA"/>
</dbReference>
<keyword evidence="2" id="KW-1185">Reference proteome</keyword>
<reference evidence="1 2" key="1">
    <citation type="submission" date="2018-10" db="EMBL/GenBank/DDBJ databases">
        <title>A high-quality apple genome assembly.</title>
        <authorList>
            <person name="Hu J."/>
        </authorList>
    </citation>
    <scope>NUCLEOTIDE SEQUENCE [LARGE SCALE GENOMIC DNA]</scope>
    <source>
        <strain evidence="2">cv. HFTH1</strain>
        <tissue evidence="1">Young leaf</tissue>
    </source>
</reference>
<protein>
    <submittedName>
        <fullName evidence="1">Uncharacterized protein</fullName>
    </submittedName>
</protein>
<proteinExistence type="predicted"/>
<evidence type="ECO:0000313" key="1">
    <source>
        <dbReference type="EMBL" id="RXH73299.1"/>
    </source>
</evidence>
<comment type="caution">
    <text evidence="1">The sequence shown here is derived from an EMBL/GenBank/DDBJ whole genome shotgun (WGS) entry which is preliminary data.</text>
</comment>
<evidence type="ECO:0000313" key="2">
    <source>
        <dbReference type="Proteomes" id="UP000290289"/>
    </source>
</evidence>
<organism evidence="1 2">
    <name type="scientific">Malus domestica</name>
    <name type="common">Apple</name>
    <name type="synonym">Pyrus malus</name>
    <dbReference type="NCBI Taxonomy" id="3750"/>
    <lineage>
        <taxon>Eukaryota</taxon>
        <taxon>Viridiplantae</taxon>
        <taxon>Streptophyta</taxon>
        <taxon>Embryophyta</taxon>
        <taxon>Tracheophyta</taxon>
        <taxon>Spermatophyta</taxon>
        <taxon>Magnoliopsida</taxon>
        <taxon>eudicotyledons</taxon>
        <taxon>Gunneridae</taxon>
        <taxon>Pentapetalae</taxon>
        <taxon>rosids</taxon>
        <taxon>fabids</taxon>
        <taxon>Rosales</taxon>
        <taxon>Rosaceae</taxon>
        <taxon>Amygdaloideae</taxon>
        <taxon>Maleae</taxon>
        <taxon>Malus</taxon>
    </lineage>
</organism>
<gene>
    <name evidence="1" type="ORF">DVH24_012983</name>
</gene>
<dbReference type="Proteomes" id="UP000290289">
    <property type="component" value="Chromosome 15"/>
</dbReference>
<dbReference type="AlphaFoldDB" id="A0A498HR29"/>
<name>A0A498HR29_MALDO</name>